<organism evidence="3 4">
    <name type="scientific">Gonapodya prolifera (strain JEL478)</name>
    <name type="common">Monoblepharis prolifera</name>
    <dbReference type="NCBI Taxonomy" id="1344416"/>
    <lineage>
        <taxon>Eukaryota</taxon>
        <taxon>Fungi</taxon>
        <taxon>Fungi incertae sedis</taxon>
        <taxon>Chytridiomycota</taxon>
        <taxon>Chytridiomycota incertae sedis</taxon>
        <taxon>Monoblepharidomycetes</taxon>
        <taxon>Monoblepharidales</taxon>
        <taxon>Gonapodyaceae</taxon>
        <taxon>Gonapodya</taxon>
    </lineage>
</organism>
<dbReference type="Proteomes" id="UP000070544">
    <property type="component" value="Unassembled WGS sequence"/>
</dbReference>
<feature type="region of interest" description="Disordered" evidence="1">
    <location>
        <begin position="239"/>
        <end position="285"/>
    </location>
</feature>
<name>A0A139A8C6_GONPJ</name>
<dbReference type="SUPFAM" id="SSF82153">
    <property type="entry name" value="FAS1 domain"/>
    <property type="match status" value="1"/>
</dbReference>
<dbReference type="Pfam" id="PF02469">
    <property type="entry name" value="Fasciclin"/>
    <property type="match status" value="1"/>
</dbReference>
<evidence type="ECO:0000259" key="2">
    <source>
        <dbReference type="PROSITE" id="PS50213"/>
    </source>
</evidence>
<feature type="compositionally biased region" description="Low complexity" evidence="1">
    <location>
        <begin position="246"/>
        <end position="257"/>
    </location>
</feature>
<accession>A0A139A8C6</accession>
<keyword evidence="4" id="KW-1185">Reference proteome</keyword>
<dbReference type="InterPro" id="IPR000782">
    <property type="entry name" value="FAS1_domain"/>
</dbReference>
<evidence type="ECO:0000313" key="4">
    <source>
        <dbReference type="Proteomes" id="UP000070544"/>
    </source>
</evidence>
<feature type="compositionally biased region" description="Low complexity" evidence="1">
    <location>
        <begin position="265"/>
        <end position="274"/>
    </location>
</feature>
<dbReference type="PROSITE" id="PS50213">
    <property type="entry name" value="FAS1"/>
    <property type="match status" value="1"/>
</dbReference>
<dbReference type="EMBL" id="KQ965782">
    <property type="protein sequence ID" value="KXS13061.1"/>
    <property type="molecule type" value="Genomic_DNA"/>
</dbReference>
<sequence length="423" mass="43986">MAVAPIVDVLQSNSGTIVVRRSFTGITKLLQGAPATKQYDTTIPLTILLPSDGAVDKISKAVLFLSTDTISSFVAYHVIARGGPHYSRPAALWKQPTEKTSPVSSHVHMHVPTYFQLKRTTPVLPLPTKVVTNATTGSFTINDVPVVSSIILYNGVAHILDLVLTPPSLAQLMSGNATDTGTAAPTTAAAAVAFPGPTLAPNGPNTAAIAGGAVGGVAALAVIVGGGYFVVKMRKSTTSPLPPTLPKTVEPTNTTNSPEPPLGNGTTKPDATGGTATGGGSTRGLSQSVTPHWFFTVTAAKLGQLQEPSVPYPRVPTSVVIQVGTLERDKMRLEMGKRVQLKLVFRDGWGLGRNINTGVTGMFDCVVQTSVGRLSRTRTARVESRGTRMDSYSLDVRGPLSPLPSSGSSTAFSDTLGPGPGDS</sequence>
<reference evidence="3 4" key="1">
    <citation type="journal article" date="2015" name="Genome Biol. Evol.">
        <title>Phylogenomic analyses indicate that early fungi evolved digesting cell walls of algal ancestors of land plants.</title>
        <authorList>
            <person name="Chang Y."/>
            <person name="Wang S."/>
            <person name="Sekimoto S."/>
            <person name="Aerts A.L."/>
            <person name="Choi C."/>
            <person name="Clum A."/>
            <person name="LaButti K.M."/>
            <person name="Lindquist E.A."/>
            <person name="Yee Ngan C."/>
            <person name="Ohm R.A."/>
            <person name="Salamov A.A."/>
            <person name="Grigoriev I.V."/>
            <person name="Spatafora J.W."/>
            <person name="Berbee M.L."/>
        </authorList>
    </citation>
    <scope>NUCLEOTIDE SEQUENCE [LARGE SCALE GENOMIC DNA]</scope>
    <source>
        <strain evidence="3 4">JEL478</strain>
    </source>
</reference>
<evidence type="ECO:0000313" key="3">
    <source>
        <dbReference type="EMBL" id="KXS13061.1"/>
    </source>
</evidence>
<dbReference type="OrthoDB" id="5595608at2759"/>
<dbReference type="SMART" id="SM00554">
    <property type="entry name" value="FAS1"/>
    <property type="match status" value="1"/>
</dbReference>
<feature type="domain" description="FAS1" evidence="2">
    <location>
        <begin position="3"/>
        <end position="164"/>
    </location>
</feature>
<feature type="region of interest" description="Disordered" evidence="1">
    <location>
        <begin position="378"/>
        <end position="423"/>
    </location>
</feature>
<dbReference type="Gene3D" id="2.30.180.10">
    <property type="entry name" value="FAS1 domain"/>
    <property type="match status" value="1"/>
</dbReference>
<protein>
    <recommendedName>
        <fullName evidence="2">FAS1 domain-containing protein</fullName>
    </recommendedName>
</protein>
<feature type="compositionally biased region" description="Low complexity" evidence="1">
    <location>
        <begin position="398"/>
        <end position="409"/>
    </location>
</feature>
<evidence type="ECO:0000256" key="1">
    <source>
        <dbReference type="SAM" id="MobiDB-lite"/>
    </source>
</evidence>
<dbReference type="InterPro" id="IPR036378">
    <property type="entry name" value="FAS1_dom_sf"/>
</dbReference>
<gene>
    <name evidence="3" type="ORF">M427DRAFT_34295</name>
</gene>
<proteinExistence type="predicted"/>
<dbReference type="AlphaFoldDB" id="A0A139A8C6"/>